<keyword evidence="2" id="KW-1185">Reference proteome</keyword>
<gene>
    <name evidence="1" type="ORF">OSH07_22265</name>
</gene>
<protein>
    <submittedName>
        <fullName evidence="1">Sorbitol dehydrogenase family protein</fullName>
    </submittedName>
</protein>
<dbReference type="Proteomes" id="UP001144805">
    <property type="component" value="Unassembled WGS sequence"/>
</dbReference>
<evidence type="ECO:0000313" key="2">
    <source>
        <dbReference type="Proteomes" id="UP001144805"/>
    </source>
</evidence>
<name>A0A9X3E731_9HYPH</name>
<sequence>MGPHHIPPTSPPLAIDAPPDPLRRALLVGFGATYVLSLLPFALAQEVPDAAMAPFMALSALLVGRTSLDTGQARRLHDALAANDAGFADRTRQLLQLIEQRKIDPMQLQQTLNDENSPLKDLPGQIVTAWYLGIVGSGVRARCIAFETALNAQIVADVLKPPTYAYGGYGSWSRNPAEGPDHG</sequence>
<organism evidence="1 2">
    <name type="scientific">Kaistia nematophila</name>
    <dbReference type="NCBI Taxonomy" id="2994654"/>
    <lineage>
        <taxon>Bacteria</taxon>
        <taxon>Pseudomonadati</taxon>
        <taxon>Pseudomonadota</taxon>
        <taxon>Alphaproteobacteria</taxon>
        <taxon>Hyphomicrobiales</taxon>
        <taxon>Kaistiaceae</taxon>
        <taxon>Kaistia</taxon>
    </lineage>
</organism>
<dbReference type="AlphaFoldDB" id="A0A9X3E731"/>
<dbReference type="RefSeq" id="WP_266340904.1">
    <property type="nucleotide sequence ID" value="NZ_JAPKNK010000013.1"/>
</dbReference>
<dbReference type="Pfam" id="PF12318">
    <property type="entry name" value="FAD-SLDH"/>
    <property type="match status" value="1"/>
</dbReference>
<accession>A0A9X3E731</accession>
<proteinExistence type="predicted"/>
<dbReference type="InterPro" id="IPR024651">
    <property type="entry name" value="FAD-SLDH_ssu"/>
</dbReference>
<evidence type="ECO:0000313" key="1">
    <source>
        <dbReference type="EMBL" id="MCX5571942.1"/>
    </source>
</evidence>
<dbReference type="EMBL" id="JAPKNK010000013">
    <property type="protein sequence ID" value="MCX5571942.1"/>
    <property type="molecule type" value="Genomic_DNA"/>
</dbReference>
<reference evidence="1" key="1">
    <citation type="submission" date="2022-11" db="EMBL/GenBank/DDBJ databases">
        <title>Biodiversity and phylogenetic relationships of bacteria.</title>
        <authorList>
            <person name="Machado R.A.R."/>
            <person name="Bhat A."/>
            <person name="Loulou A."/>
            <person name="Kallel S."/>
        </authorList>
    </citation>
    <scope>NUCLEOTIDE SEQUENCE</scope>
    <source>
        <strain evidence="1">K-TC2</strain>
    </source>
</reference>
<comment type="caution">
    <text evidence="1">The sequence shown here is derived from an EMBL/GenBank/DDBJ whole genome shotgun (WGS) entry which is preliminary data.</text>
</comment>